<name>A0A1I8PLU4_STOCA</name>
<dbReference type="PANTHER" id="PTHR22845:SF5">
    <property type="entry name" value="APOPTOTIC PROTEASE-ACTIVATING FACTOR 1"/>
    <property type="match status" value="1"/>
</dbReference>
<proteinExistence type="predicted"/>
<dbReference type="Gene3D" id="1.25.40.370">
    <property type="match status" value="2"/>
</dbReference>
<dbReference type="InterPro" id="IPR036322">
    <property type="entry name" value="WD40_repeat_dom_sf"/>
</dbReference>
<evidence type="ECO:0000259" key="3">
    <source>
        <dbReference type="Pfam" id="PF22164"/>
    </source>
</evidence>
<dbReference type="AlphaFoldDB" id="A0A1I8PLU4"/>
<dbReference type="Pfam" id="PF22164">
    <property type="entry name" value="WHD_Dark"/>
    <property type="match status" value="1"/>
</dbReference>
<feature type="domain" description="APAF-1 helical" evidence="2">
    <location>
        <begin position="282"/>
        <end position="401"/>
    </location>
</feature>
<protein>
    <submittedName>
        <fullName evidence="4">Uncharacterized protein</fullName>
    </submittedName>
</protein>
<dbReference type="Gene3D" id="3.40.50.300">
    <property type="entry name" value="P-loop containing nucleotide triphosphate hydrolases"/>
    <property type="match status" value="1"/>
</dbReference>
<dbReference type="SUPFAM" id="SSF50978">
    <property type="entry name" value="WD40 repeat-like"/>
    <property type="match status" value="1"/>
</dbReference>
<reference evidence="4" key="1">
    <citation type="submission" date="2020-05" db="UniProtKB">
        <authorList>
            <consortium name="EnsemblMetazoa"/>
        </authorList>
    </citation>
    <scope>IDENTIFICATION</scope>
    <source>
        <strain evidence="4">USDA</strain>
    </source>
</reference>
<dbReference type="InterPro" id="IPR027417">
    <property type="entry name" value="P-loop_NTPase"/>
</dbReference>
<organism evidence="4 5">
    <name type="scientific">Stomoxys calcitrans</name>
    <name type="common">Stable fly</name>
    <name type="synonym">Conops calcitrans</name>
    <dbReference type="NCBI Taxonomy" id="35570"/>
    <lineage>
        <taxon>Eukaryota</taxon>
        <taxon>Metazoa</taxon>
        <taxon>Ecdysozoa</taxon>
        <taxon>Arthropoda</taxon>
        <taxon>Hexapoda</taxon>
        <taxon>Insecta</taxon>
        <taxon>Pterygota</taxon>
        <taxon>Neoptera</taxon>
        <taxon>Endopterygota</taxon>
        <taxon>Diptera</taxon>
        <taxon>Brachycera</taxon>
        <taxon>Muscomorpha</taxon>
        <taxon>Muscoidea</taxon>
        <taxon>Muscidae</taxon>
        <taxon>Stomoxys</taxon>
    </lineage>
</organism>
<evidence type="ECO:0000259" key="2">
    <source>
        <dbReference type="Pfam" id="PF17908"/>
    </source>
</evidence>
<evidence type="ECO:0000313" key="5">
    <source>
        <dbReference type="Proteomes" id="UP000095300"/>
    </source>
</evidence>
<sequence length="1064" mass="125146">MKKMNFKIYWIDCLNCARPHGDYNALKSLMIQLNPDYVFQDHTEKITTLKLDIEHLLQSEEFNKCLLVLANVQNVKAANVFSFGCKRLIITRHRKVHDSEKFKYKMSLDCHQGLDLCEFYLLLDKYIEWDWRESKLSQANDIYHSISGDPYTLTIIAQQILNEENSNWTEWKKSLHKIPILDEQLIEDINNTLQMLSPGHRQLFATLSIFPHFVKIPAQLLAVLWAMELNEAKKILCEFQKTSLLQIEIPDHDHESMICSLKYFYSPYISNCPTMKSQIDVQQLHRGVVDYYKIGKHLEYRKEVDLYFGPPFDEYFFRCIGYHLHGAKYKHLFPKLYKDFIFLAHKVRRLGLHNTISDLNNYKTEVLDGSPDILLDDLVLVLTNIEQELLSAPICYLLQYASESDKHSIQELALQQIATFPQHKWCESNEKMVPDKKTRRYVRNLLRKLNADERKLYATLSIFPYFARIPNELLSVLWKVEPIRASNVKSKFLATGLIPLLEDGTKICLQYVLSSYIKNELNKQYYIDAQQLHRDVLDFYTRYHWLAEDYYYRWIGYHMLGAKFFHRFPNTYMDLHFLEKKMRNVGLANTILDLNHYELHISIDGSPRNLLNNVVLFLTKVEKELLQDPYGTLIDYALKSKEDQIRDLAQLKMNCVQRYLEFSKVTESYQIIRFLESDICIAYQRCNHLFFLYDTTLRKPLKMVLFLSQPPTNDLIDIQIFNANQHLLTMDTRGQLLCWEFSHELRLILLERRRGKAVHHEEKMLKCMLLQNISILLSHPVVAFHLEVDHKLLVALANGNVVEMDWEFEDFPARVTCQTESRHIKCVSTIQNSHWMVLNSNDKDTIDIEFINKHNKRKESINLKWPQNLSKFIYHEANGNDILLVFEKSIVRLKVKCKPFLVRAAVTLFETSDFNITCAKSSLRHKYLVVGSDRGLYLFDLDKRCEPMRSLIDENINSIDIYDTNDKDYACKVICCTELKVKCKPFLVRAAVTLFETSDFNITCAKSSLRHKYLVVGSDRGLYLFDLDKRCEPMRSLIDENINSIDIYDTNDKDYACKVICCTE</sequence>
<feature type="domain" description="Dark winged-helix" evidence="3">
    <location>
        <begin position="201"/>
        <end position="249"/>
    </location>
</feature>
<dbReference type="STRING" id="35570.A0A1I8PLU4"/>
<dbReference type="InterPro" id="IPR054042">
    <property type="entry name" value="WHD_Dark"/>
</dbReference>
<dbReference type="EnsemblMetazoa" id="SCAU009230-RA">
    <property type="protein sequence ID" value="SCAU009230-PA"/>
    <property type="gene ID" value="SCAU009230"/>
</dbReference>
<accession>A0A1I8PLU4</accession>
<keyword evidence="5" id="KW-1185">Reference proteome</keyword>
<dbReference type="InterPro" id="IPR036388">
    <property type="entry name" value="WH-like_DNA-bd_sf"/>
</dbReference>
<dbReference type="VEuPathDB" id="VectorBase:SCAU009230"/>
<dbReference type="PANTHER" id="PTHR22845">
    <property type="entry name" value="APOPTOTIC PROTEASE-ACTIVATING FACTOR 1"/>
    <property type="match status" value="1"/>
</dbReference>
<dbReference type="Proteomes" id="UP000095300">
    <property type="component" value="Unassembled WGS sequence"/>
</dbReference>
<dbReference type="Pfam" id="PF17908">
    <property type="entry name" value="APAF1_C"/>
    <property type="match status" value="2"/>
</dbReference>
<evidence type="ECO:0000313" key="4">
    <source>
        <dbReference type="EnsemblMetazoa" id="SCAU009230-PA"/>
    </source>
</evidence>
<dbReference type="InterPro" id="IPR041452">
    <property type="entry name" value="APAF1_C"/>
</dbReference>
<keyword evidence="1" id="KW-0677">Repeat</keyword>
<dbReference type="SUPFAM" id="SSF52540">
    <property type="entry name" value="P-loop containing nucleoside triphosphate hydrolases"/>
    <property type="match status" value="1"/>
</dbReference>
<evidence type="ECO:0000256" key="1">
    <source>
        <dbReference type="ARBA" id="ARBA00022737"/>
    </source>
</evidence>
<feature type="domain" description="APAF-1 helical" evidence="2">
    <location>
        <begin position="530"/>
        <end position="646"/>
    </location>
</feature>
<dbReference type="Gene3D" id="1.10.10.10">
    <property type="entry name" value="Winged helix-like DNA-binding domain superfamily/Winged helix DNA-binding domain"/>
    <property type="match status" value="1"/>
</dbReference>